<keyword evidence="2" id="KW-1185">Reference proteome</keyword>
<evidence type="ECO:0000313" key="2">
    <source>
        <dbReference type="Proteomes" id="UP000634136"/>
    </source>
</evidence>
<dbReference type="Proteomes" id="UP000634136">
    <property type="component" value="Unassembled WGS sequence"/>
</dbReference>
<protein>
    <submittedName>
        <fullName evidence="1">Organelle RRM domain-containing protein 6, chloroplastic-like</fullName>
    </submittedName>
</protein>
<dbReference type="EMBL" id="JAAIUW010000008">
    <property type="protein sequence ID" value="KAF7822004.1"/>
    <property type="molecule type" value="Genomic_DNA"/>
</dbReference>
<organism evidence="1 2">
    <name type="scientific">Senna tora</name>
    <dbReference type="NCBI Taxonomy" id="362788"/>
    <lineage>
        <taxon>Eukaryota</taxon>
        <taxon>Viridiplantae</taxon>
        <taxon>Streptophyta</taxon>
        <taxon>Embryophyta</taxon>
        <taxon>Tracheophyta</taxon>
        <taxon>Spermatophyta</taxon>
        <taxon>Magnoliopsida</taxon>
        <taxon>eudicotyledons</taxon>
        <taxon>Gunneridae</taxon>
        <taxon>Pentapetalae</taxon>
        <taxon>rosids</taxon>
        <taxon>fabids</taxon>
        <taxon>Fabales</taxon>
        <taxon>Fabaceae</taxon>
        <taxon>Caesalpinioideae</taxon>
        <taxon>Cassia clade</taxon>
        <taxon>Senna</taxon>
    </lineage>
</organism>
<evidence type="ECO:0000313" key="1">
    <source>
        <dbReference type="EMBL" id="KAF7822004.1"/>
    </source>
</evidence>
<reference evidence="1" key="1">
    <citation type="submission" date="2020-09" db="EMBL/GenBank/DDBJ databases">
        <title>Genome-Enabled Discovery of Anthraquinone Biosynthesis in Senna tora.</title>
        <authorList>
            <person name="Kang S.-H."/>
            <person name="Pandey R.P."/>
            <person name="Lee C.-M."/>
            <person name="Sim J.-S."/>
            <person name="Jeong J.-T."/>
            <person name="Choi B.-S."/>
            <person name="Jung M."/>
            <person name="Ginzburg D."/>
            <person name="Zhao K."/>
            <person name="Won S.Y."/>
            <person name="Oh T.-J."/>
            <person name="Yu Y."/>
            <person name="Kim N.-H."/>
            <person name="Lee O.R."/>
            <person name="Lee T.-H."/>
            <person name="Bashyal P."/>
            <person name="Kim T.-S."/>
            <person name="Lee W.-H."/>
            <person name="Kawkins C."/>
            <person name="Kim C.-K."/>
            <person name="Kim J.S."/>
            <person name="Ahn B.O."/>
            <person name="Rhee S.Y."/>
            <person name="Sohng J.K."/>
        </authorList>
    </citation>
    <scope>NUCLEOTIDE SEQUENCE</scope>
    <source>
        <tissue evidence="1">Leaf</tissue>
    </source>
</reference>
<dbReference type="AlphaFoldDB" id="A0A834WM92"/>
<accession>A0A834WM92</accession>
<sequence>MAANVAGAVTTLPIRTSFRNETQRNRFCIANSLRNRRLREATSSSFVLACVPSPHSQSPTSSFSAKPTSAPSTKLYVSGSRYEVPLEDVGCTNLRGYVLELEKAGIAMQNCLTI</sequence>
<proteinExistence type="predicted"/>
<name>A0A834WM92_9FABA</name>
<gene>
    <name evidence="1" type="ORF">G2W53_027459</name>
</gene>
<comment type="caution">
    <text evidence="1">The sequence shown here is derived from an EMBL/GenBank/DDBJ whole genome shotgun (WGS) entry which is preliminary data.</text>
</comment>